<protein>
    <submittedName>
        <fullName evidence="2">Uncharacterized membrane protein YhaH (DUF805 family)</fullName>
    </submittedName>
</protein>
<sequence length="132" mass="14372">MRAILRHFARAWDRDELLVGRASWAEYWSFQFVSACLSVAISIILVLLDGAFGLSPLAGYAVSIVWLMVIVPPLVGVGVRRLHDIGLSGWWHLVALIPFVGPPLTLLVMLLPGRRGANRYGESPRAAPADGG</sequence>
<keyword evidence="1" id="KW-0472">Membrane</keyword>
<name>A0AAE3G3H6_9GAMM</name>
<dbReference type="PANTHER" id="PTHR34980:SF2">
    <property type="entry name" value="INNER MEMBRANE PROTEIN YHAH-RELATED"/>
    <property type="match status" value="1"/>
</dbReference>
<feature type="transmembrane region" description="Helical" evidence="1">
    <location>
        <begin position="57"/>
        <end position="78"/>
    </location>
</feature>
<reference evidence="2" key="1">
    <citation type="submission" date="2022-03" db="EMBL/GenBank/DDBJ databases">
        <title>Genomic Encyclopedia of Type Strains, Phase III (KMG-III): the genomes of soil and plant-associated and newly described type strains.</title>
        <authorList>
            <person name="Whitman W."/>
        </authorList>
    </citation>
    <scope>NUCLEOTIDE SEQUENCE</scope>
    <source>
        <strain evidence="2">ANL 6-2</strain>
    </source>
</reference>
<dbReference type="RefSeq" id="WP_253476534.1">
    <property type="nucleotide sequence ID" value="NZ_JALJXV010000003.1"/>
</dbReference>
<feature type="transmembrane region" description="Helical" evidence="1">
    <location>
        <begin position="90"/>
        <end position="111"/>
    </location>
</feature>
<keyword evidence="1" id="KW-1133">Transmembrane helix</keyword>
<evidence type="ECO:0000313" key="2">
    <source>
        <dbReference type="EMBL" id="MCP1674498.1"/>
    </source>
</evidence>
<dbReference type="GO" id="GO:0005886">
    <property type="term" value="C:plasma membrane"/>
    <property type="evidence" value="ECO:0007669"/>
    <property type="project" value="TreeGrafter"/>
</dbReference>
<dbReference type="EMBL" id="JALJXV010000003">
    <property type="protein sequence ID" value="MCP1674498.1"/>
    <property type="molecule type" value="Genomic_DNA"/>
</dbReference>
<accession>A0AAE3G3H6</accession>
<keyword evidence="1" id="KW-0812">Transmembrane</keyword>
<dbReference type="PANTHER" id="PTHR34980">
    <property type="entry name" value="INNER MEMBRANE PROTEIN-RELATED-RELATED"/>
    <property type="match status" value="1"/>
</dbReference>
<organism evidence="2 3">
    <name type="scientific">Natronocella acetinitrilica</name>
    <dbReference type="NCBI Taxonomy" id="414046"/>
    <lineage>
        <taxon>Bacteria</taxon>
        <taxon>Pseudomonadati</taxon>
        <taxon>Pseudomonadota</taxon>
        <taxon>Gammaproteobacteria</taxon>
        <taxon>Chromatiales</taxon>
        <taxon>Ectothiorhodospiraceae</taxon>
        <taxon>Natronocella</taxon>
    </lineage>
</organism>
<evidence type="ECO:0000256" key="1">
    <source>
        <dbReference type="SAM" id="Phobius"/>
    </source>
</evidence>
<dbReference type="Proteomes" id="UP001205843">
    <property type="component" value="Unassembled WGS sequence"/>
</dbReference>
<dbReference type="InterPro" id="IPR008523">
    <property type="entry name" value="DUF805"/>
</dbReference>
<gene>
    <name evidence="2" type="ORF">J2T57_001600</name>
</gene>
<dbReference type="AlphaFoldDB" id="A0AAE3G3H6"/>
<dbReference type="Pfam" id="PF05656">
    <property type="entry name" value="DUF805"/>
    <property type="match status" value="1"/>
</dbReference>
<keyword evidence="3" id="KW-1185">Reference proteome</keyword>
<comment type="caution">
    <text evidence="2">The sequence shown here is derived from an EMBL/GenBank/DDBJ whole genome shotgun (WGS) entry which is preliminary data.</text>
</comment>
<evidence type="ECO:0000313" key="3">
    <source>
        <dbReference type="Proteomes" id="UP001205843"/>
    </source>
</evidence>
<proteinExistence type="predicted"/>
<feature type="transmembrane region" description="Helical" evidence="1">
    <location>
        <begin position="27"/>
        <end position="48"/>
    </location>
</feature>